<proteinExistence type="predicted"/>
<keyword evidence="2" id="KW-1185">Reference proteome</keyword>
<gene>
    <name evidence="1" type="ORF">BKA14_007108</name>
</gene>
<reference evidence="1 2" key="1">
    <citation type="submission" date="2020-08" db="EMBL/GenBank/DDBJ databases">
        <title>Sequencing the genomes of 1000 actinobacteria strains.</title>
        <authorList>
            <person name="Klenk H.-P."/>
        </authorList>
    </citation>
    <scope>NUCLEOTIDE SEQUENCE [LARGE SCALE GENOMIC DNA]</scope>
    <source>
        <strain evidence="1 2">DSM 45518</strain>
    </source>
</reference>
<evidence type="ECO:0000313" key="1">
    <source>
        <dbReference type="EMBL" id="MBB4696960.1"/>
    </source>
</evidence>
<dbReference type="AlphaFoldDB" id="A0A7W7CYE9"/>
<dbReference type="RefSeq" id="WP_184955141.1">
    <property type="nucleotide sequence ID" value="NZ_BOMC01000020.1"/>
</dbReference>
<name>A0A7W7CYE9_9ACTN</name>
<dbReference type="EMBL" id="JACHMF010000001">
    <property type="protein sequence ID" value="MBB4696960.1"/>
    <property type="molecule type" value="Genomic_DNA"/>
</dbReference>
<accession>A0A7W7CYE9</accession>
<protein>
    <submittedName>
        <fullName evidence="1">Uncharacterized protein</fullName>
    </submittedName>
</protein>
<sequence length="91" mass="10833">MRTSNITLPSRWRAAYKAALELLESDKPYNDPQDARARARVQRMRTDTRRWIREQKMMAAAGLLSPVQTLFIAHIPDNWREIDLRRRSLRQ</sequence>
<dbReference type="Proteomes" id="UP000542742">
    <property type="component" value="Unassembled WGS sequence"/>
</dbReference>
<organism evidence="1 2">
    <name type="scientific">Paractinoplanes abujensis</name>
    <dbReference type="NCBI Taxonomy" id="882441"/>
    <lineage>
        <taxon>Bacteria</taxon>
        <taxon>Bacillati</taxon>
        <taxon>Actinomycetota</taxon>
        <taxon>Actinomycetes</taxon>
        <taxon>Micromonosporales</taxon>
        <taxon>Micromonosporaceae</taxon>
        <taxon>Paractinoplanes</taxon>
    </lineage>
</organism>
<evidence type="ECO:0000313" key="2">
    <source>
        <dbReference type="Proteomes" id="UP000542742"/>
    </source>
</evidence>
<comment type="caution">
    <text evidence="1">The sequence shown here is derived from an EMBL/GenBank/DDBJ whole genome shotgun (WGS) entry which is preliminary data.</text>
</comment>